<dbReference type="EMBL" id="JAWQEG010002215">
    <property type="protein sequence ID" value="KAK3873499.1"/>
    <property type="molecule type" value="Genomic_DNA"/>
</dbReference>
<evidence type="ECO:0000313" key="1">
    <source>
        <dbReference type="EMBL" id="KAK3873499.1"/>
    </source>
</evidence>
<dbReference type="Proteomes" id="UP001286313">
    <property type="component" value="Unassembled WGS sequence"/>
</dbReference>
<comment type="caution">
    <text evidence="1">The sequence shown here is derived from an EMBL/GenBank/DDBJ whole genome shotgun (WGS) entry which is preliminary data.</text>
</comment>
<protein>
    <submittedName>
        <fullName evidence="1">Uncharacterized protein</fullName>
    </submittedName>
</protein>
<evidence type="ECO:0000313" key="2">
    <source>
        <dbReference type="Proteomes" id="UP001286313"/>
    </source>
</evidence>
<name>A0AAE1FH39_PETCI</name>
<gene>
    <name evidence="1" type="ORF">Pcinc_021467</name>
</gene>
<proteinExistence type="predicted"/>
<sequence>MFSGRMAVAVCLLESKWVPSSTLMAVGGRVELENWWIETGEQLEDSEWHFLISRDHDGHSKPQGWMDR</sequence>
<dbReference type="AlphaFoldDB" id="A0AAE1FH39"/>
<organism evidence="1 2">
    <name type="scientific">Petrolisthes cinctipes</name>
    <name type="common">Flat porcelain crab</name>
    <dbReference type="NCBI Taxonomy" id="88211"/>
    <lineage>
        <taxon>Eukaryota</taxon>
        <taxon>Metazoa</taxon>
        <taxon>Ecdysozoa</taxon>
        <taxon>Arthropoda</taxon>
        <taxon>Crustacea</taxon>
        <taxon>Multicrustacea</taxon>
        <taxon>Malacostraca</taxon>
        <taxon>Eumalacostraca</taxon>
        <taxon>Eucarida</taxon>
        <taxon>Decapoda</taxon>
        <taxon>Pleocyemata</taxon>
        <taxon>Anomura</taxon>
        <taxon>Galatheoidea</taxon>
        <taxon>Porcellanidae</taxon>
        <taxon>Petrolisthes</taxon>
    </lineage>
</organism>
<reference evidence="1" key="1">
    <citation type="submission" date="2023-10" db="EMBL/GenBank/DDBJ databases">
        <title>Genome assemblies of two species of porcelain crab, Petrolisthes cinctipes and Petrolisthes manimaculis (Anomura: Porcellanidae).</title>
        <authorList>
            <person name="Angst P."/>
        </authorList>
    </citation>
    <scope>NUCLEOTIDE SEQUENCE</scope>
    <source>
        <strain evidence="1">PB745_01</strain>
        <tissue evidence="1">Gill</tissue>
    </source>
</reference>
<accession>A0AAE1FH39</accession>
<keyword evidence="2" id="KW-1185">Reference proteome</keyword>